<name>E4VP40_MESEU</name>
<dbReference type="EMBL" id="EF445082">
    <property type="protein sequence ID" value="ABR21057.1"/>
    <property type="molecule type" value="mRNA"/>
</dbReference>
<accession>E4VP40</accession>
<protein>
    <submittedName>
        <fullName evidence="2">Venom protein-6</fullName>
    </submittedName>
</protein>
<sequence length="161" mass="18541">MKVFVAIFLVVALSYGEAISVPSRKARAIVDSFIPEMGRFVRDIAKVHEKRDAEDNVEEAVEDLADLAEDVVEGDLKKRDESSEEELDLDDLLDFELKRAAQKRKIALPKKKTEIRAVKPKRRTDFLSKFLPSFNIKRNVNENAHQVVKRSVKNLMKRFML</sequence>
<feature type="signal peptide" evidence="1">
    <location>
        <begin position="1"/>
        <end position="18"/>
    </location>
</feature>
<keyword evidence="1" id="KW-0732">Signal</keyword>
<organism evidence="2">
    <name type="scientific">Mesobuthus eupeus</name>
    <name type="common">Lesser Asian scorpion</name>
    <name type="synonym">Buthus eupeus</name>
    <dbReference type="NCBI Taxonomy" id="34648"/>
    <lineage>
        <taxon>Eukaryota</taxon>
        <taxon>Metazoa</taxon>
        <taxon>Ecdysozoa</taxon>
        <taxon>Arthropoda</taxon>
        <taxon>Chelicerata</taxon>
        <taxon>Arachnida</taxon>
        <taxon>Scorpiones</taxon>
        <taxon>Buthida</taxon>
        <taxon>Buthoidea</taxon>
        <taxon>Buthidae</taxon>
        <taxon>Mesobuthus</taxon>
    </lineage>
</organism>
<reference evidence="2" key="1">
    <citation type="submission" date="2007-02" db="EMBL/GenBank/DDBJ databases">
        <title>Molecular characterization of a venom protein from Mesobuthus eupeus (MeVP-6).</title>
        <authorList>
            <person name="Zhu S."/>
            <person name="Gao B."/>
        </authorList>
    </citation>
    <scope>NUCLEOTIDE SEQUENCE</scope>
</reference>
<evidence type="ECO:0000313" key="2">
    <source>
        <dbReference type="EMBL" id="ABR21057.1"/>
    </source>
</evidence>
<proteinExistence type="evidence at transcript level"/>
<evidence type="ECO:0000256" key="1">
    <source>
        <dbReference type="SAM" id="SignalP"/>
    </source>
</evidence>
<dbReference type="AlphaFoldDB" id="E4VP40"/>
<feature type="chain" id="PRO_5003190914" evidence="1">
    <location>
        <begin position="19"/>
        <end position="161"/>
    </location>
</feature>